<evidence type="ECO:0000313" key="3">
    <source>
        <dbReference type="EMBL" id="GAI99980.1"/>
    </source>
</evidence>
<reference evidence="3" key="1">
    <citation type="journal article" date="2014" name="Front. Microbiol.">
        <title>High frequency of phylogenetically diverse reductive dehalogenase-homologous genes in deep subseafloor sedimentary metagenomes.</title>
        <authorList>
            <person name="Kawai M."/>
            <person name="Futagami T."/>
            <person name="Toyoda A."/>
            <person name="Takaki Y."/>
            <person name="Nishi S."/>
            <person name="Hori S."/>
            <person name="Arai W."/>
            <person name="Tsubouchi T."/>
            <person name="Morono Y."/>
            <person name="Uchiyama I."/>
            <person name="Ito T."/>
            <person name="Fujiyama A."/>
            <person name="Inagaki F."/>
            <person name="Takami H."/>
        </authorList>
    </citation>
    <scope>NUCLEOTIDE SEQUENCE</scope>
    <source>
        <strain evidence="3">Expedition CK06-06</strain>
    </source>
</reference>
<dbReference type="Gene3D" id="1.20.1090.10">
    <property type="entry name" value="Dehydroquinate synthase-like - alpha domain"/>
    <property type="match status" value="1"/>
</dbReference>
<evidence type="ECO:0000256" key="1">
    <source>
        <dbReference type="ARBA" id="ARBA00023002"/>
    </source>
</evidence>
<proteinExistence type="predicted"/>
<evidence type="ECO:0000259" key="2">
    <source>
        <dbReference type="Pfam" id="PF25137"/>
    </source>
</evidence>
<dbReference type="InterPro" id="IPR056798">
    <property type="entry name" value="ADH_Fe_C"/>
</dbReference>
<organism evidence="3">
    <name type="scientific">marine sediment metagenome</name>
    <dbReference type="NCBI Taxonomy" id="412755"/>
    <lineage>
        <taxon>unclassified sequences</taxon>
        <taxon>metagenomes</taxon>
        <taxon>ecological metagenomes</taxon>
    </lineage>
</organism>
<dbReference type="CDD" id="cd08551">
    <property type="entry name" value="Fe-ADH"/>
    <property type="match status" value="1"/>
</dbReference>
<gene>
    <name evidence="3" type="ORF">S12H4_39403</name>
</gene>
<dbReference type="Pfam" id="PF25137">
    <property type="entry name" value="ADH_Fe_C"/>
    <property type="match status" value="1"/>
</dbReference>
<protein>
    <recommendedName>
        <fullName evidence="2">Fe-containing alcohol dehydrogenase-like C-terminal domain-containing protein</fullName>
    </recommendedName>
</protein>
<comment type="caution">
    <text evidence="3">The sequence shown here is derived from an EMBL/GenBank/DDBJ whole genome shotgun (WGS) entry which is preliminary data.</text>
</comment>
<dbReference type="EMBL" id="BARW01023813">
    <property type="protein sequence ID" value="GAI99980.1"/>
    <property type="molecule type" value="Genomic_DNA"/>
</dbReference>
<dbReference type="PANTHER" id="PTHR11496">
    <property type="entry name" value="ALCOHOL DEHYDROGENASE"/>
    <property type="match status" value="1"/>
</dbReference>
<dbReference type="PANTHER" id="PTHR11496:SF102">
    <property type="entry name" value="ALCOHOL DEHYDROGENASE 4"/>
    <property type="match status" value="1"/>
</dbReference>
<dbReference type="GO" id="GO:0046872">
    <property type="term" value="F:metal ion binding"/>
    <property type="evidence" value="ECO:0007669"/>
    <property type="project" value="InterPro"/>
</dbReference>
<feature type="non-terminal residue" evidence="3">
    <location>
        <position position="1"/>
    </location>
</feature>
<dbReference type="InterPro" id="IPR039697">
    <property type="entry name" value="Alcohol_dehydrogenase_Fe"/>
</dbReference>
<feature type="domain" description="Fe-containing alcohol dehydrogenase-like C-terminal" evidence="2">
    <location>
        <begin position="23"/>
        <end position="219"/>
    </location>
</feature>
<dbReference type="SUPFAM" id="SSF56796">
    <property type="entry name" value="Dehydroquinate synthase-like"/>
    <property type="match status" value="1"/>
</dbReference>
<dbReference type="GO" id="GO:0004022">
    <property type="term" value="F:alcohol dehydrogenase (NAD+) activity"/>
    <property type="evidence" value="ECO:0007669"/>
    <property type="project" value="TreeGrafter"/>
</dbReference>
<keyword evidence="1" id="KW-0560">Oxidoreductase</keyword>
<dbReference type="FunFam" id="1.20.1090.10:FF:000001">
    <property type="entry name" value="Aldehyde-alcohol dehydrogenase"/>
    <property type="match status" value="1"/>
</dbReference>
<dbReference type="InterPro" id="IPR018211">
    <property type="entry name" value="ADH_Fe_CS"/>
</dbReference>
<dbReference type="AlphaFoldDB" id="X1UJC4"/>
<sequence>LYLLARLALVDPTLTYNCPPEVTAASGIDALVHAIECYTSTKANNFTDALALEAMRLIVGSLRTAVSNGSDEEARNHMSEGALLAGIAFGNASVAVVHALAHLLGSRFHVPHGVANGLLLPYVMECNLPANLPRYAVIAQMLGEEIEGLSFREAAERGVEAVKTLAMDINIPLHLQALGVPREALEGMAVATMDVTRLLVNNPKKLTLADVRAIWENAW</sequence>
<accession>X1UJC4</accession>
<dbReference type="PROSITE" id="PS00913">
    <property type="entry name" value="ADH_IRON_1"/>
    <property type="match status" value="1"/>
</dbReference>
<name>X1UJC4_9ZZZZ</name>